<dbReference type="NCBIfam" id="TIGR00088">
    <property type="entry name" value="trmD"/>
    <property type="match status" value="1"/>
</dbReference>
<keyword evidence="11 15" id="KW-0819">tRNA processing</keyword>
<evidence type="ECO:0000256" key="1">
    <source>
        <dbReference type="ARBA" id="ARBA00002634"/>
    </source>
</evidence>
<evidence type="ECO:0000259" key="18">
    <source>
        <dbReference type="Pfam" id="PF01746"/>
    </source>
</evidence>
<evidence type="ECO:0000256" key="9">
    <source>
        <dbReference type="ARBA" id="ARBA00022679"/>
    </source>
</evidence>
<dbReference type="Gene3D" id="1.10.1270.20">
    <property type="entry name" value="tRNA(m1g37)methyltransferase, domain 2"/>
    <property type="match status" value="1"/>
</dbReference>
<dbReference type="Pfam" id="PF01746">
    <property type="entry name" value="tRNA_m1G_MT"/>
    <property type="match status" value="1"/>
</dbReference>
<comment type="subunit">
    <text evidence="4 15 17">Homodimer.</text>
</comment>
<name>A0A7C0XDU4_UNCW3</name>
<evidence type="ECO:0000256" key="14">
    <source>
        <dbReference type="ARBA" id="ARBA00047783"/>
    </source>
</evidence>
<dbReference type="GO" id="GO:0002939">
    <property type="term" value="P:tRNA N1-guanine methylation"/>
    <property type="evidence" value="ECO:0007669"/>
    <property type="project" value="TreeGrafter"/>
</dbReference>
<dbReference type="SUPFAM" id="SSF75217">
    <property type="entry name" value="alpha/beta knot"/>
    <property type="match status" value="1"/>
</dbReference>
<dbReference type="InterPro" id="IPR029028">
    <property type="entry name" value="Alpha/beta_knot_MTases"/>
</dbReference>
<evidence type="ECO:0000256" key="7">
    <source>
        <dbReference type="ARBA" id="ARBA00022490"/>
    </source>
</evidence>
<dbReference type="Gene3D" id="3.40.1280.10">
    <property type="match status" value="1"/>
</dbReference>
<sequence length="243" mass="27424">MKLEIDVITIFPEFFEKPIQFGPIKRARDAGVLEIRLLNLREFAPTPKEVDDYPFGGGSGMILKPEPIKKAIDSVRKEGGIVVLLSPQGVTFNQKLARKMAEEKQIILICGRYKGVDERIMKYVDMELSIGDYVLSGGEPAALVIIDAVSRLLPGALGSEDSAETDSFEWGILDAPYYTRPRVFDGMEVPDVLLSGDHARIERWRRKEALRRTLKKRPDLLDKALLDKKDLELLEEIKKEEGL</sequence>
<accession>A0A7C0XDU4</accession>
<keyword evidence="7 15" id="KW-0963">Cytoplasm</keyword>
<evidence type="ECO:0000256" key="6">
    <source>
        <dbReference type="ARBA" id="ARBA00014679"/>
    </source>
</evidence>
<dbReference type="PIRSF" id="PIRSF000386">
    <property type="entry name" value="tRNA_mtase"/>
    <property type="match status" value="1"/>
</dbReference>
<comment type="catalytic activity">
    <reaction evidence="14 15 17">
        <text>guanosine(37) in tRNA + S-adenosyl-L-methionine = N(1)-methylguanosine(37) in tRNA + S-adenosyl-L-homocysteine + H(+)</text>
        <dbReference type="Rhea" id="RHEA:36899"/>
        <dbReference type="Rhea" id="RHEA-COMP:10145"/>
        <dbReference type="Rhea" id="RHEA-COMP:10147"/>
        <dbReference type="ChEBI" id="CHEBI:15378"/>
        <dbReference type="ChEBI" id="CHEBI:57856"/>
        <dbReference type="ChEBI" id="CHEBI:59789"/>
        <dbReference type="ChEBI" id="CHEBI:73542"/>
        <dbReference type="ChEBI" id="CHEBI:74269"/>
        <dbReference type="EC" id="2.1.1.228"/>
    </reaction>
</comment>
<feature type="binding site" evidence="15 16">
    <location>
        <begin position="130"/>
        <end position="135"/>
    </location>
    <ligand>
        <name>S-adenosyl-L-methionine</name>
        <dbReference type="ChEBI" id="CHEBI:59789"/>
    </ligand>
</feature>
<dbReference type="CDD" id="cd18080">
    <property type="entry name" value="TrmD-like"/>
    <property type="match status" value="1"/>
</dbReference>
<dbReference type="AlphaFoldDB" id="A0A7C0XDU4"/>
<comment type="similarity">
    <text evidence="3 15 17">Belongs to the RNA methyltransferase TrmD family.</text>
</comment>
<organism evidence="19">
    <name type="scientific">candidate division WOR-3 bacterium</name>
    <dbReference type="NCBI Taxonomy" id="2052148"/>
    <lineage>
        <taxon>Bacteria</taxon>
        <taxon>Bacteria division WOR-3</taxon>
    </lineage>
</organism>
<evidence type="ECO:0000256" key="15">
    <source>
        <dbReference type="HAMAP-Rule" id="MF_00605"/>
    </source>
</evidence>
<dbReference type="InterPro" id="IPR029026">
    <property type="entry name" value="tRNA_m1G_MTases_N"/>
</dbReference>
<reference evidence="19" key="1">
    <citation type="journal article" date="2020" name="mSystems">
        <title>Genome- and Community-Level Interaction Insights into Carbon Utilization and Element Cycling Functions of Hydrothermarchaeota in Hydrothermal Sediment.</title>
        <authorList>
            <person name="Zhou Z."/>
            <person name="Liu Y."/>
            <person name="Xu W."/>
            <person name="Pan J."/>
            <person name="Luo Z.H."/>
            <person name="Li M."/>
        </authorList>
    </citation>
    <scope>NUCLEOTIDE SEQUENCE [LARGE SCALE GENOMIC DNA]</scope>
    <source>
        <strain evidence="19">HyVt-237</strain>
    </source>
</reference>
<dbReference type="InterPro" id="IPR002649">
    <property type="entry name" value="tRNA_m1G_MeTrfase_TrmD"/>
</dbReference>
<evidence type="ECO:0000256" key="11">
    <source>
        <dbReference type="ARBA" id="ARBA00022694"/>
    </source>
</evidence>
<dbReference type="FunFam" id="3.40.1280.10:FF:000001">
    <property type="entry name" value="tRNA (guanine-N(1)-)-methyltransferase"/>
    <property type="match status" value="1"/>
</dbReference>
<evidence type="ECO:0000256" key="13">
    <source>
        <dbReference type="ARBA" id="ARBA00033392"/>
    </source>
</evidence>
<evidence type="ECO:0000256" key="5">
    <source>
        <dbReference type="ARBA" id="ARBA00012807"/>
    </source>
</evidence>
<dbReference type="PANTHER" id="PTHR46417">
    <property type="entry name" value="TRNA (GUANINE-N(1)-)-METHYLTRANSFERASE"/>
    <property type="match status" value="1"/>
</dbReference>
<evidence type="ECO:0000256" key="4">
    <source>
        <dbReference type="ARBA" id="ARBA00011738"/>
    </source>
</evidence>
<keyword evidence="8 15" id="KW-0489">Methyltransferase</keyword>
<dbReference type="EC" id="2.1.1.228" evidence="5 15"/>
<feature type="binding site" evidence="15 16">
    <location>
        <position position="111"/>
    </location>
    <ligand>
        <name>S-adenosyl-L-methionine</name>
        <dbReference type="ChEBI" id="CHEBI:59789"/>
    </ligand>
</feature>
<proteinExistence type="inferred from homology"/>
<dbReference type="NCBIfam" id="NF000648">
    <property type="entry name" value="PRK00026.1"/>
    <property type="match status" value="1"/>
</dbReference>
<evidence type="ECO:0000313" key="19">
    <source>
        <dbReference type="EMBL" id="HDM90817.1"/>
    </source>
</evidence>
<evidence type="ECO:0000256" key="12">
    <source>
        <dbReference type="ARBA" id="ARBA00029736"/>
    </source>
</evidence>
<evidence type="ECO:0000256" key="16">
    <source>
        <dbReference type="PIRSR" id="PIRSR000386-1"/>
    </source>
</evidence>
<evidence type="ECO:0000256" key="17">
    <source>
        <dbReference type="RuleBase" id="RU003464"/>
    </source>
</evidence>
<evidence type="ECO:0000256" key="8">
    <source>
        <dbReference type="ARBA" id="ARBA00022603"/>
    </source>
</evidence>
<dbReference type="HAMAP" id="MF_00605">
    <property type="entry name" value="TrmD"/>
    <property type="match status" value="1"/>
</dbReference>
<evidence type="ECO:0000256" key="2">
    <source>
        <dbReference type="ARBA" id="ARBA00004496"/>
    </source>
</evidence>
<dbReference type="InterPro" id="IPR023148">
    <property type="entry name" value="tRNA_m1G_MeTrfase_C_sf"/>
</dbReference>
<dbReference type="EMBL" id="DRBW01000235">
    <property type="protein sequence ID" value="HDM90817.1"/>
    <property type="molecule type" value="Genomic_DNA"/>
</dbReference>
<protein>
    <recommendedName>
        <fullName evidence="6 15">tRNA (guanine-N(1)-)-methyltransferase</fullName>
        <ecNumber evidence="5 15">2.1.1.228</ecNumber>
    </recommendedName>
    <alternativeName>
        <fullName evidence="12 15">M1G-methyltransferase</fullName>
    </alternativeName>
    <alternativeName>
        <fullName evidence="13 15">tRNA [GM37] methyltransferase</fullName>
    </alternativeName>
</protein>
<comment type="caution">
    <text evidence="19">The sequence shown here is derived from an EMBL/GenBank/DDBJ whole genome shotgun (WGS) entry which is preliminary data.</text>
</comment>
<dbReference type="InterPro" id="IPR016009">
    <property type="entry name" value="tRNA_MeTrfase_TRMD/TRM10"/>
</dbReference>
<dbReference type="FunFam" id="1.10.1270.20:FF:000001">
    <property type="entry name" value="tRNA (guanine-N(1)-)-methyltransferase"/>
    <property type="match status" value="1"/>
</dbReference>
<dbReference type="GO" id="GO:0005829">
    <property type="term" value="C:cytosol"/>
    <property type="evidence" value="ECO:0007669"/>
    <property type="project" value="TreeGrafter"/>
</dbReference>
<dbReference type="PANTHER" id="PTHR46417:SF1">
    <property type="entry name" value="TRNA (GUANINE-N(1)-)-METHYLTRANSFERASE"/>
    <property type="match status" value="1"/>
</dbReference>
<evidence type="ECO:0000256" key="3">
    <source>
        <dbReference type="ARBA" id="ARBA00007630"/>
    </source>
</evidence>
<comment type="subcellular location">
    <subcellularLocation>
        <location evidence="2 15 17">Cytoplasm</location>
    </subcellularLocation>
</comment>
<dbReference type="Proteomes" id="UP000885931">
    <property type="component" value="Unassembled WGS sequence"/>
</dbReference>
<gene>
    <name evidence="15 19" type="primary">trmD</name>
    <name evidence="19" type="ORF">ENG67_06400</name>
</gene>
<keyword evidence="10 15" id="KW-0949">S-adenosyl-L-methionine</keyword>
<keyword evidence="9 15" id="KW-0808">Transferase</keyword>
<dbReference type="GO" id="GO:0052906">
    <property type="term" value="F:tRNA (guanine(37)-N1)-methyltransferase activity"/>
    <property type="evidence" value="ECO:0007669"/>
    <property type="project" value="UniProtKB-UniRule"/>
</dbReference>
<feature type="domain" description="tRNA methyltransferase TRMD/TRM10-type" evidence="18">
    <location>
        <begin position="4"/>
        <end position="222"/>
    </location>
</feature>
<evidence type="ECO:0000256" key="10">
    <source>
        <dbReference type="ARBA" id="ARBA00022691"/>
    </source>
</evidence>
<comment type="function">
    <text evidence="1 15 17">Specifically methylates guanosine-37 in various tRNAs.</text>
</comment>